<dbReference type="RefSeq" id="XP_022493535.1">
    <property type="nucleotide sequence ID" value="XM_022626392.1"/>
</dbReference>
<keyword evidence="2" id="KW-1185">Reference proteome</keyword>
<organism evidence="1 2">
    <name type="scientific">Penicillium arizonense</name>
    <dbReference type="NCBI Taxonomy" id="1835702"/>
    <lineage>
        <taxon>Eukaryota</taxon>
        <taxon>Fungi</taxon>
        <taxon>Dikarya</taxon>
        <taxon>Ascomycota</taxon>
        <taxon>Pezizomycotina</taxon>
        <taxon>Eurotiomycetes</taxon>
        <taxon>Eurotiomycetidae</taxon>
        <taxon>Eurotiales</taxon>
        <taxon>Aspergillaceae</taxon>
        <taxon>Penicillium</taxon>
    </lineage>
</organism>
<gene>
    <name evidence="1" type="ORF">PENARI_c001G03498</name>
</gene>
<dbReference type="GeneID" id="34571126"/>
<accession>A0A1F5LY78</accession>
<protein>
    <submittedName>
        <fullName evidence="1">Uncharacterized protein</fullName>
    </submittedName>
</protein>
<dbReference type="AlphaFoldDB" id="A0A1F5LY78"/>
<dbReference type="EMBL" id="LXJU01000001">
    <property type="protein sequence ID" value="OGE58112.1"/>
    <property type="molecule type" value="Genomic_DNA"/>
</dbReference>
<name>A0A1F5LY78_PENAI</name>
<evidence type="ECO:0000313" key="1">
    <source>
        <dbReference type="EMBL" id="OGE58112.1"/>
    </source>
</evidence>
<dbReference type="OrthoDB" id="4663713at2759"/>
<dbReference type="Proteomes" id="UP000177622">
    <property type="component" value="Unassembled WGS sequence"/>
</dbReference>
<evidence type="ECO:0000313" key="2">
    <source>
        <dbReference type="Proteomes" id="UP000177622"/>
    </source>
</evidence>
<proteinExistence type="predicted"/>
<sequence length="94" mass="10670">MTINQRSIHAYAQGVSVAEGMLRSNPKTNCTWRDLGCDHGEVITLPRDALQMWQNEFYRDTGNYCGPVPQYVTKNATEGRSLVRQKSHVTMQNP</sequence>
<reference evidence="1 2" key="1">
    <citation type="journal article" date="2016" name="Sci. Rep.">
        <title>Penicillium arizonense, a new, genome sequenced fungal species, reveals a high chemical diversity in secreted metabolites.</title>
        <authorList>
            <person name="Grijseels S."/>
            <person name="Nielsen J.C."/>
            <person name="Randelovic M."/>
            <person name="Nielsen J."/>
            <person name="Nielsen K.F."/>
            <person name="Workman M."/>
            <person name="Frisvad J.C."/>
        </authorList>
    </citation>
    <scope>NUCLEOTIDE SEQUENCE [LARGE SCALE GENOMIC DNA]</scope>
    <source>
        <strain evidence="1 2">CBS 141311</strain>
    </source>
</reference>
<comment type="caution">
    <text evidence="1">The sequence shown here is derived from an EMBL/GenBank/DDBJ whole genome shotgun (WGS) entry which is preliminary data.</text>
</comment>